<reference evidence="14 15" key="1">
    <citation type="submission" date="2015-11" db="EMBL/GenBank/DDBJ databases">
        <title>Butyribacter intestini gen. nov., sp. nov., a butyric acid-producing bacterium of the family Lachnospiraceae isolated from the human faeces.</title>
        <authorList>
            <person name="Zou Y."/>
            <person name="Xue W."/>
            <person name="Luo G."/>
            <person name="Lv M."/>
        </authorList>
    </citation>
    <scope>NUCLEOTIDE SEQUENCE [LARGE SCALE GENOMIC DNA]</scope>
    <source>
        <strain evidence="14 15">ACET-33324</strain>
    </source>
</reference>
<keyword evidence="5" id="KW-0479">Metal-binding</keyword>
<dbReference type="GO" id="GO:0046872">
    <property type="term" value="F:metal ion binding"/>
    <property type="evidence" value="ECO:0007669"/>
    <property type="project" value="UniProtKB-KW"/>
</dbReference>
<dbReference type="PROSITE" id="PS01305">
    <property type="entry name" value="MOAA_NIFB_PQQE"/>
    <property type="match status" value="1"/>
</dbReference>
<dbReference type="InterPro" id="IPR050105">
    <property type="entry name" value="MoCo_biosynth_MoaA/MoaC"/>
</dbReference>
<dbReference type="Proteomes" id="UP000054874">
    <property type="component" value="Unassembled WGS sequence"/>
</dbReference>
<gene>
    <name evidence="14" type="ORF">ASU35_04635</name>
</gene>
<dbReference type="SFLD" id="SFLDG01383">
    <property type="entry name" value="cyclic_pyranopterin_phosphate"/>
    <property type="match status" value="1"/>
</dbReference>
<dbReference type="InterPro" id="IPR040064">
    <property type="entry name" value="MoaA-like"/>
</dbReference>
<dbReference type="Pfam" id="PF06463">
    <property type="entry name" value="Mob_synth_C"/>
    <property type="match status" value="1"/>
</dbReference>
<dbReference type="UniPathway" id="UPA00344"/>
<evidence type="ECO:0000256" key="8">
    <source>
        <dbReference type="ARBA" id="ARBA00023014"/>
    </source>
</evidence>
<evidence type="ECO:0000256" key="12">
    <source>
        <dbReference type="ARBA" id="ARBA00048697"/>
    </source>
</evidence>
<dbReference type="GO" id="GO:0061798">
    <property type="term" value="F:GTP 3',8'-cyclase activity"/>
    <property type="evidence" value="ECO:0007669"/>
    <property type="project" value="UniProtKB-EC"/>
</dbReference>
<dbReference type="RefSeq" id="WP_058354281.1">
    <property type="nucleotide sequence ID" value="NZ_CABMMD010000219.1"/>
</dbReference>
<dbReference type="InterPro" id="IPR013785">
    <property type="entry name" value="Aldolase_TIM"/>
</dbReference>
<dbReference type="CDD" id="cd01335">
    <property type="entry name" value="Radical_SAM"/>
    <property type="match status" value="1"/>
</dbReference>
<dbReference type="SFLD" id="SFLDG01067">
    <property type="entry name" value="SPASM/twitch_domain_containing"/>
    <property type="match status" value="1"/>
</dbReference>
<dbReference type="GO" id="GO:0061799">
    <property type="term" value="F:cyclic pyranopterin monophosphate synthase activity"/>
    <property type="evidence" value="ECO:0007669"/>
    <property type="project" value="TreeGrafter"/>
</dbReference>
<name>A0A0V8QA49_9FIRM</name>
<keyword evidence="9" id="KW-0342">GTP-binding</keyword>
<evidence type="ECO:0000256" key="9">
    <source>
        <dbReference type="ARBA" id="ARBA00023134"/>
    </source>
</evidence>
<dbReference type="PANTHER" id="PTHR22960:SF0">
    <property type="entry name" value="MOLYBDENUM COFACTOR BIOSYNTHESIS PROTEIN 1"/>
    <property type="match status" value="1"/>
</dbReference>
<dbReference type="PROSITE" id="PS51918">
    <property type="entry name" value="RADICAL_SAM"/>
    <property type="match status" value="1"/>
</dbReference>
<dbReference type="NCBIfam" id="TIGR02666">
    <property type="entry name" value="moaA"/>
    <property type="match status" value="1"/>
</dbReference>
<keyword evidence="4" id="KW-0949">S-adenosyl-L-methionine</keyword>
<feature type="domain" description="Radical SAM core" evidence="13">
    <location>
        <begin position="4"/>
        <end position="230"/>
    </location>
</feature>
<sequence>MKDQFGRNIHYMRISITDRCNLRCKYCMPEGIDTVSMQEILTYEEIETLAQMGAALGVDTLRITGGEPLVRLGVASLVERLKRIPGIKKVNMTTNGALLAGMAWELKAAGLDGVNISLDAADRELVAQVSGRDCYEDVLAGMDAALAAGISVKLNTVLTEGRNQEQWEKLLLLAAKKQVPIRFIEMMPVGHGRKFMPVDNCRLKKEIMKKYPQSFVETIQSGSEHGAGPASYIRIPELSISVGFISAIHGKFCQECNRIRLSSQGFLKPCLCYGIGADLKTLLREGKEEEVFALMRESIYKKPGEHCFEHLEQMTEEKEMVRIGG</sequence>
<evidence type="ECO:0000256" key="3">
    <source>
        <dbReference type="ARBA" id="ARBA00022485"/>
    </source>
</evidence>
<dbReference type="InterPro" id="IPR007197">
    <property type="entry name" value="rSAM"/>
</dbReference>
<dbReference type="EC" id="4.1.99.22" evidence="2"/>
<dbReference type="InterPro" id="IPR010505">
    <property type="entry name" value="MoaA_twitch"/>
</dbReference>
<keyword evidence="6" id="KW-0547">Nucleotide-binding</keyword>
<dbReference type="Pfam" id="PF04055">
    <property type="entry name" value="Radical_SAM"/>
    <property type="match status" value="1"/>
</dbReference>
<dbReference type="SMART" id="SM00729">
    <property type="entry name" value="Elp3"/>
    <property type="match status" value="1"/>
</dbReference>
<dbReference type="AlphaFoldDB" id="A0A0V8QA49"/>
<keyword evidence="11" id="KW-0456">Lyase</keyword>
<evidence type="ECO:0000256" key="5">
    <source>
        <dbReference type="ARBA" id="ARBA00022723"/>
    </source>
</evidence>
<evidence type="ECO:0000256" key="7">
    <source>
        <dbReference type="ARBA" id="ARBA00023004"/>
    </source>
</evidence>
<dbReference type="GO" id="GO:0005525">
    <property type="term" value="F:GTP binding"/>
    <property type="evidence" value="ECO:0007669"/>
    <property type="project" value="UniProtKB-KW"/>
</dbReference>
<dbReference type="InterPro" id="IPR058240">
    <property type="entry name" value="rSAM_sf"/>
</dbReference>
<evidence type="ECO:0000259" key="13">
    <source>
        <dbReference type="PROSITE" id="PS51918"/>
    </source>
</evidence>
<dbReference type="InterPro" id="IPR006638">
    <property type="entry name" value="Elp3/MiaA/NifB-like_rSAM"/>
</dbReference>
<dbReference type="GO" id="GO:0051539">
    <property type="term" value="F:4 iron, 4 sulfur cluster binding"/>
    <property type="evidence" value="ECO:0007669"/>
    <property type="project" value="UniProtKB-KW"/>
</dbReference>
<evidence type="ECO:0000313" key="14">
    <source>
        <dbReference type="EMBL" id="KSV57469.1"/>
    </source>
</evidence>
<dbReference type="PANTHER" id="PTHR22960">
    <property type="entry name" value="MOLYBDOPTERIN COFACTOR SYNTHESIS PROTEIN A"/>
    <property type="match status" value="1"/>
</dbReference>
<keyword evidence="3" id="KW-0004">4Fe-4S</keyword>
<evidence type="ECO:0000256" key="4">
    <source>
        <dbReference type="ARBA" id="ARBA00022691"/>
    </source>
</evidence>
<dbReference type="EMBL" id="LNAM01000219">
    <property type="protein sequence ID" value="KSV57469.1"/>
    <property type="molecule type" value="Genomic_DNA"/>
</dbReference>
<evidence type="ECO:0000313" key="15">
    <source>
        <dbReference type="Proteomes" id="UP000054874"/>
    </source>
</evidence>
<dbReference type="CDD" id="cd21117">
    <property type="entry name" value="Twitch_MoaA"/>
    <property type="match status" value="1"/>
</dbReference>
<proteinExistence type="predicted"/>
<evidence type="ECO:0000256" key="11">
    <source>
        <dbReference type="ARBA" id="ARBA00023239"/>
    </source>
</evidence>
<dbReference type="SFLD" id="SFLDG01386">
    <property type="entry name" value="main_SPASM_domain-containing"/>
    <property type="match status" value="1"/>
</dbReference>
<keyword evidence="7" id="KW-0408">Iron</keyword>
<keyword evidence="8" id="KW-0411">Iron-sulfur</keyword>
<comment type="caution">
    <text evidence="14">The sequence shown here is derived from an EMBL/GenBank/DDBJ whole genome shotgun (WGS) entry which is preliminary data.</text>
</comment>
<keyword evidence="15" id="KW-1185">Reference proteome</keyword>
<dbReference type="SUPFAM" id="SSF102114">
    <property type="entry name" value="Radical SAM enzymes"/>
    <property type="match status" value="1"/>
</dbReference>
<keyword evidence="10" id="KW-0501">Molybdenum cofactor biosynthesis</keyword>
<dbReference type="InterPro" id="IPR013483">
    <property type="entry name" value="MoaA"/>
</dbReference>
<evidence type="ECO:0000256" key="6">
    <source>
        <dbReference type="ARBA" id="ARBA00022741"/>
    </source>
</evidence>
<comment type="catalytic activity">
    <reaction evidence="12">
        <text>GTP + AH2 + S-adenosyl-L-methionine = (8S)-3',8-cyclo-7,8-dihydroguanosine 5'-triphosphate + 5'-deoxyadenosine + L-methionine + A + H(+)</text>
        <dbReference type="Rhea" id="RHEA:49576"/>
        <dbReference type="ChEBI" id="CHEBI:13193"/>
        <dbReference type="ChEBI" id="CHEBI:15378"/>
        <dbReference type="ChEBI" id="CHEBI:17319"/>
        <dbReference type="ChEBI" id="CHEBI:17499"/>
        <dbReference type="ChEBI" id="CHEBI:37565"/>
        <dbReference type="ChEBI" id="CHEBI:57844"/>
        <dbReference type="ChEBI" id="CHEBI:59789"/>
        <dbReference type="ChEBI" id="CHEBI:131766"/>
        <dbReference type="EC" id="4.1.99.22"/>
    </reaction>
</comment>
<dbReference type="InterPro" id="IPR000385">
    <property type="entry name" value="MoaA_NifB_PqqE_Fe-S-bd_CS"/>
</dbReference>
<comment type="cofactor">
    <cofactor evidence="1">
        <name>[4Fe-4S] cluster</name>
        <dbReference type="ChEBI" id="CHEBI:49883"/>
    </cofactor>
</comment>
<organism evidence="14 15">
    <name type="scientific">Acetivibrio ethanolgignens</name>
    <dbReference type="NCBI Taxonomy" id="290052"/>
    <lineage>
        <taxon>Bacteria</taxon>
        <taxon>Bacillati</taxon>
        <taxon>Bacillota</taxon>
        <taxon>Clostridia</taxon>
        <taxon>Eubacteriales</taxon>
        <taxon>Oscillospiraceae</taxon>
        <taxon>Acetivibrio</taxon>
    </lineage>
</organism>
<accession>A0A0V8QA49</accession>
<evidence type="ECO:0000256" key="1">
    <source>
        <dbReference type="ARBA" id="ARBA00001966"/>
    </source>
</evidence>
<evidence type="ECO:0000256" key="2">
    <source>
        <dbReference type="ARBA" id="ARBA00012167"/>
    </source>
</evidence>
<dbReference type="GO" id="GO:0006777">
    <property type="term" value="P:Mo-molybdopterin cofactor biosynthetic process"/>
    <property type="evidence" value="ECO:0007669"/>
    <property type="project" value="UniProtKB-KW"/>
</dbReference>
<dbReference type="Gene3D" id="3.20.20.70">
    <property type="entry name" value="Aldolase class I"/>
    <property type="match status" value="1"/>
</dbReference>
<dbReference type="STRING" id="290052.ASU35_04635"/>
<dbReference type="SFLD" id="SFLDS00029">
    <property type="entry name" value="Radical_SAM"/>
    <property type="match status" value="1"/>
</dbReference>
<dbReference type="OrthoDB" id="9763993at2"/>
<protein>
    <recommendedName>
        <fullName evidence="2">GTP 3',8-cyclase</fullName>
        <ecNumber evidence="2">4.1.99.22</ecNumber>
    </recommendedName>
</protein>
<evidence type="ECO:0000256" key="10">
    <source>
        <dbReference type="ARBA" id="ARBA00023150"/>
    </source>
</evidence>